<evidence type="ECO:0000256" key="4">
    <source>
        <dbReference type="ARBA" id="ARBA00023136"/>
    </source>
</evidence>
<evidence type="ECO:0000256" key="2">
    <source>
        <dbReference type="ARBA" id="ARBA00008670"/>
    </source>
</evidence>
<dbReference type="GO" id="GO:0005125">
    <property type="term" value="F:cytokine activity"/>
    <property type="evidence" value="ECO:0007669"/>
    <property type="project" value="UniProtKB-KW"/>
</dbReference>
<comment type="similarity">
    <text evidence="2">Belongs to the tumor necrosis factor family.</text>
</comment>
<keyword evidence="5" id="KW-1133">Transmembrane helix</keyword>
<keyword evidence="4 5" id="KW-0472">Membrane</keyword>
<evidence type="ECO:0000259" key="6">
    <source>
        <dbReference type="PROSITE" id="PS50049"/>
    </source>
</evidence>
<accession>A0A0B6ZDT1</accession>
<dbReference type="Gene3D" id="2.60.120.40">
    <property type="match status" value="1"/>
</dbReference>
<dbReference type="GO" id="GO:0005615">
    <property type="term" value="C:extracellular space"/>
    <property type="evidence" value="ECO:0007669"/>
    <property type="project" value="UniProtKB-KW"/>
</dbReference>
<feature type="domain" description="THD" evidence="6">
    <location>
        <begin position="148"/>
        <end position="305"/>
    </location>
</feature>
<evidence type="ECO:0000256" key="3">
    <source>
        <dbReference type="ARBA" id="ARBA00022514"/>
    </source>
</evidence>
<dbReference type="PROSITE" id="PS50049">
    <property type="entry name" value="THD_2"/>
    <property type="match status" value="1"/>
</dbReference>
<dbReference type="AlphaFoldDB" id="A0A0B6ZDT1"/>
<organism evidence="7">
    <name type="scientific">Arion vulgaris</name>
    <dbReference type="NCBI Taxonomy" id="1028688"/>
    <lineage>
        <taxon>Eukaryota</taxon>
        <taxon>Metazoa</taxon>
        <taxon>Spiralia</taxon>
        <taxon>Lophotrochozoa</taxon>
        <taxon>Mollusca</taxon>
        <taxon>Gastropoda</taxon>
        <taxon>Heterobranchia</taxon>
        <taxon>Euthyneura</taxon>
        <taxon>Panpulmonata</taxon>
        <taxon>Eupulmonata</taxon>
        <taxon>Stylommatophora</taxon>
        <taxon>Helicina</taxon>
        <taxon>Arionoidea</taxon>
        <taxon>Arionidae</taxon>
        <taxon>Arion</taxon>
    </lineage>
</organism>
<keyword evidence="5" id="KW-0812">Transmembrane</keyword>
<dbReference type="GO" id="GO:0006955">
    <property type="term" value="P:immune response"/>
    <property type="evidence" value="ECO:0007669"/>
    <property type="project" value="InterPro"/>
</dbReference>
<dbReference type="InterPro" id="IPR006052">
    <property type="entry name" value="TNF_dom"/>
</dbReference>
<gene>
    <name evidence="7" type="primary">ORF56895</name>
</gene>
<proteinExistence type="inferred from homology"/>
<dbReference type="PANTHER" id="PTHR11471:SF13">
    <property type="entry name" value="TNF FAMILY PROFILE DOMAIN-CONTAINING PROTEIN"/>
    <property type="match status" value="1"/>
</dbReference>
<dbReference type="Pfam" id="PF00229">
    <property type="entry name" value="TNF"/>
    <property type="match status" value="1"/>
</dbReference>
<dbReference type="SUPFAM" id="SSF49842">
    <property type="entry name" value="TNF-like"/>
    <property type="match status" value="1"/>
</dbReference>
<keyword evidence="3" id="KW-0202">Cytokine</keyword>
<dbReference type="GO" id="GO:0016020">
    <property type="term" value="C:membrane"/>
    <property type="evidence" value="ECO:0007669"/>
    <property type="project" value="UniProtKB-SubCell"/>
</dbReference>
<comment type="subcellular location">
    <subcellularLocation>
        <location evidence="1">Membrane</location>
    </subcellularLocation>
</comment>
<evidence type="ECO:0000256" key="5">
    <source>
        <dbReference type="SAM" id="Phobius"/>
    </source>
</evidence>
<dbReference type="InterPro" id="IPR008983">
    <property type="entry name" value="Tumour_necrosis_fac-like_dom"/>
</dbReference>
<dbReference type="GO" id="GO:0005164">
    <property type="term" value="F:tumor necrosis factor receptor binding"/>
    <property type="evidence" value="ECO:0007669"/>
    <property type="project" value="InterPro"/>
</dbReference>
<feature type="transmembrane region" description="Helical" evidence="5">
    <location>
        <begin position="31"/>
        <end position="56"/>
    </location>
</feature>
<dbReference type="EMBL" id="HACG01019116">
    <property type="protein sequence ID" value="CEK65981.1"/>
    <property type="molecule type" value="Transcribed_RNA"/>
</dbReference>
<reference evidence="7" key="1">
    <citation type="submission" date="2014-12" db="EMBL/GenBank/DDBJ databases">
        <title>Insight into the proteome of Arion vulgaris.</title>
        <authorList>
            <person name="Aradska J."/>
            <person name="Bulat T."/>
            <person name="Smidak R."/>
            <person name="Sarate P."/>
            <person name="Gangsoo J."/>
            <person name="Sialana F."/>
            <person name="Bilban M."/>
            <person name="Lubec G."/>
        </authorList>
    </citation>
    <scope>NUCLEOTIDE SEQUENCE</scope>
    <source>
        <tissue evidence="7">Skin</tissue>
    </source>
</reference>
<protein>
    <recommendedName>
        <fullName evidence="6">THD domain-containing protein</fullName>
    </recommendedName>
</protein>
<evidence type="ECO:0000313" key="7">
    <source>
        <dbReference type="EMBL" id="CEK65981.1"/>
    </source>
</evidence>
<sequence length="311" mass="34075">MSQQIYSFASVDLCGSKTKQPGADKSTQEKLVLLASVVTIFLSVTVMSTAAMMYIFRSSQQLSTTSSYGVPPIACVVCTNLINIPGGSIVNDPLISKLETMVDKGVQMCCAHKSDQLSTLLELTLRRQESSPAPDSEFNPQNFSLSFVSVHKRLYPSVDMANITEPVFDPNWLVETRFQQDNDDLVEHSRGVDVQVGGLHILTSGQYLIYSSIHFKPNSALPCKTFKLQIWGHYIEKITPNDPAVSGCLLKTAHTCCDECARDDQTSFTSGVFYLKKGDIVRVLISGHGLVDFNRKSSYAGLVMLGIGTAN</sequence>
<name>A0A0B6ZDT1_9EUPU</name>
<dbReference type="PANTHER" id="PTHR11471">
    <property type="entry name" value="TUMOR NECROSIS FACTOR FAMILY MEMBER"/>
    <property type="match status" value="1"/>
</dbReference>
<evidence type="ECO:0000256" key="1">
    <source>
        <dbReference type="ARBA" id="ARBA00004370"/>
    </source>
</evidence>